<dbReference type="AlphaFoldDB" id="A0AAD8R882"/>
<accession>A0AAD8R882</accession>
<feature type="domain" description="Leucine-rich repeat-containing N-terminal plant-type" evidence="5">
    <location>
        <begin position="24"/>
        <end position="65"/>
    </location>
</feature>
<comment type="caution">
    <text evidence="6">The sequence shown here is derived from an EMBL/GenBank/DDBJ whole genome shotgun (WGS) entry which is preliminary data.</text>
</comment>
<sequence length="287" mass="30903">MELAKSVLLALLALLAWLAAGSTADDRLTLMSFMSGMATNSSLALAQSSWGNSSVPTCQWRGVTCGLSGRRRGRVVALDLPGLGLDGTIPPELGNLTYLRWLHLPANHLHGILPPELGNLPELSHLNLSYNSFQGRIPGSLSNCTRLQNLLLYSNSLHGEIPPELCLLSDLKEIGGLVNLVGLGLGYNLLRGSIPASLGNLSALQYISPIPLSLGKLGTLVTLRLDYNELEGSFPPSLLNLSTLEDLGLQSNRLSGSFPHEIDCQSWHFQKINSKQQAMLIGDFCRA</sequence>
<dbReference type="InterPro" id="IPR032675">
    <property type="entry name" value="LRR_dom_sf"/>
</dbReference>
<protein>
    <recommendedName>
        <fullName evidence="5">Leucine-rich repeat-containing N-terminal plant-type domain-containing protein</fullName>
    </recommendedName>
</protein>
<dbReference type="PANTHER" id="PTHR48060:SF21">
    <property type="entry name" value="L DOMAIN-LIKE PROTEIN"/>
    <property type="match status" value="1"/>
</dbReference>
<dbReference type="Gene3D" id="3.80.10.10">
    <property type="entry name" value="Ribonuclease Inhibitor"/>
    <property type="match status" value="3"/>
</dbReference>
<dbReference type="SUPFAM" id="SSF52058">
    <property type="entry name" value="L domain-like"/>
    <property type="match status" value="1"/>
</dbReference>
<feature type="signal peptide" evidence="4">
    <location>
        <begin position="1"/>
        <end position="24"/>
    </location>
</feature>
<dbReference type="Pfam" id="PF08263">
    <property type="entry name" value="LRRNT_2"/>
    <property type="match status" value="1"/>
</dbReference>
<dbReference type="PANTHER" id="PTHR48060">
    <property type="entry name" value="DNA DAMAGE-REPAIR/TOLERATION PROTEIN DRT100"/>
    <property type="match status" value="1"/>
</dbReference>
<evidence type="ECO:0000256" key="2">
    <source>
        <dbReference type="ARBA" id="ARBA00022729"/>
    </source>
</evidence>
<evidence type="ECO:0000313" key="6">
    <source>
        <dbReference type="EMBL" id="KAK1616045.1"/>
    </source>
</evidence>
<gene>
    <name evidence="6" type="ORF">QYE76_021562</name>
</gene>
<reference evidence="6" key="1">
    <citation type="submission" date="2023-07" db="EMBL/GenBank/DDBJ databases">
        <title>A chromosome-level genome assembly of Lolium multiflorum.</title>
        <authorList>
            <person name="Chen Y."/>
            <person name="Copetti D."/>
            <person name="Kolliker R."/>
            <person name="Studer B."/>
        </authorList>
    </citation>
    <scope>NUCLEOTIDE SEQUENCE</scope>
    <source>
        <strain evidence="6">02402/16</strain>
        <tissue evidence="6">Leaf</tissue>
    </source>
</reference>
<dbReference type="Pfam" id="PF00560">
    <property type="entry name" value="LRR_1"/>
    <property type="match status" value="1"/>
</dbReference>
<dbReference type="InterPro" id="IPR001611">
    <property type="entry name" value="Leu-rich_rpt"/>
</dbReference>
<keyword evidence="3" id="KW-0677">Repeat</keyword>
<dbReference type="Pfam" id="PF13855">
    <property type="entry name" value="LRR_8"/>
    <property type="match status" value="1"/>
</dbReference>
<evidence type="ECO:0000313" key="7">
    <source>
        <dbReference type="Proteomes" id="UP001231189"/>
    </source>
</evidence>
<organism evidence="6 7">
    <name type="scientific">Lolium multiflorum</name>
    <name type="common">Italian ryegrass</name>
    <name type="synonym">Lolium perenne subsp. multiflorum</name>
    <dbReference type="NCBI Taxonomy" id="4521"/>
    <lineage>
        <taxon>Eukaryota</taxon>
        <taxon>Viridiplantae</taxon>
        <taxon>Streptophyta</taxon>
        <taxon>Embryophyta</taxon>
        <taxon>Tracheophyta</taxon>
        <taxon>Spermatophyta</taxon>
        <taxon>Magnoliopsida</taxon>
        <taxon>Liliopsida</taxon>
        <taxon>Poales</taxon>
        <taxon>Poaceae</taxon>
        <taxon>BOP clade</taxon>
        <taxon>Pooideae</taxon>
        <taxon>Poodae</taxon>
        <taxon>Poeae</taxon>
        <taxon>Poeae Chloroplast Group 2 (Poeae type)</taxon>
        <taxon>Loliodinae</taxon>
        <taxon>Loliinae</taxon>
        <taxon>Lolium</taxon>
    </lineage>
</organism>
<evidence type="ECO:0000256" key="1">
    <source>
        <dbReference type="ARBA" id="ARBA00022614"/>
    </source>
</evidence>
<keyword evidence="7" id="KW-1185">Reference proteome</keyword>
<dbReference type="FunFam" id="3.80.10.10:FF:000627">
    <property type="entry name" value="Probable leucine-rich repeat receptor-like protein kinase At2g33170"/>
    <property type="match status" value="1"/>
</dbReference>
<keyword evidence="2 4" id="KW-0732">Signal</keyword>
<dbReference type="InterPro" id="IPR013210">
    <property type="entry name" value="LRR_N_plant-typ"/>
</dbReference>
<proteinExistence type="predicted"/>
<keyword evidence="1" id="KW-0433">Leucine-rich repeat</keyword>
<dbReference type="Proteomes" id="UP001231189">
    <property type="component" value="Unassembled WGS sequence"/>
</dbReference>
<evidence type="ECO:0000259" key="5">
    <source>
        <dbReference type="Pfam" id="PF08263"/>
    </source>
</evidence>
<dbReference type="EMBL" id="JAUUTY010000006">
    <property type="protein sequence ID" value="KAK1616045.1"/>
    <property type="molecule type" value="Genomic_DNA"/>
</dbReference>
<name>A0AAD8R882_LOLMU</name>
<dbReference type="InterPro" id="IPR053211">
    <property type="entry name" value="DNA_repair-toleration"/>
</dbReference>
<evidence type="ECO:0000256" key="4">
    <source>
        <dbReference type="SAM" id="SignalP"/>
    </source>
</evidence>
<feature type="chain" id="PRO_5042039209" description="Leucine-rich repeat-containing N-terminal plant-type domain-containing protein" evidence="4">
    <location>
        <begin position="25"/>
        <end position="287"/>
    </location>
</feature>
<evidence type="ECO:0000256" key="3">
    <source>
        <dbReference type="ARBA" id="ARBA00022737"/>
    </source>
</evidence>